<evidence type="ECO:0000256" key="3">
    <source>
        <dbReference type="ARBA" id="ARBA00022989"/>
    </source>
</evidence>
<dbReference type="InterPro" id="IPR050360">
    <property type="entry name" value="MFS_Sugar_Transporters"/>
</dbReference>
<accession>A0ABP0D4S4</accession>
<dbReference type="SUPFAM" id="SSF103473">
    <property type="entry name" value="MFS general substrate transporter"/>
    <property type="match status" value="1"/>
</dbReference>
<name>A0ABP0D4S4_9PEZI</name>
<dbReference type="PANTHER" id="PTHR48022:SF2">
    <property type="entry name" value="PLASTIDIC GLUCOSE TRANSPORTER 4"/>
    <property type="match status" value="1"/>
</dbReference>
<dbReference type="Gene3D" id="1.20.1250.20">
    <property type="entry name" value="MFS general substrate transporter like domains"/>
    <property type="match status" value="1"/>
</dbReference>
<sequence length="212" mass="23057">MVEAIHGLGLTTNWVGNGIISYYLAPILSSPGVTSSRSQMAINGGMQVFNWFMALGGALMAEHAGRMRLMLVSLGGMLVCMILVAALSGVYEEQGNTMAGTAVIMASTHLRARYQSLYFVSTSATLCFNQYVNPIAFKSISWKYYFVYVAILICMMIFLTTYAPETRGRTLEEVAALFDDGVAAQLEGIQEMLGDDEKEGEAVVTVEDRTAV</sequence>
<evidence type="ECO:0000256" key="1">
    <source>
        <dbReference type="ARBA" id="ARBA00004141"/>
    </source>
</evidence>
<evidence type="ECO:0000313" key="6">
    <source>
        <dbReference type="EMBL" id="CAK7238281.1"/>
    </source>
</evidence>
<evidence type="ECO:0008006" key="8">
    <source>
        <dbReference type="Google" id="ProtNLM"/>
    </source>
</evidence>
<reference evidence="6 7" key="1">
    <citation type="submission" date="2024-01" db="EMBL/GenBank/DDBJ databases">
        <authorList>
            <person name="Allen C."/>
            <person name="Tagirdzhanova G."/>
        </authorList>
    </citation>
    <scope>NUCLEOTIDE SEQUENCE [LARGE SCALE GENOMIC DNA]</scope>
</reference>
<feature type="transmembrane region" description="Helical" evidence="5">
    <location>
        <begin position="71"/>
        <end position="91"/>
    </location>
</feature>
<dbReference type="Pfam" id="PF00083">
    <property type="entry name" value="Sugar_tr"/>
    <property type="match status" value="1"/>
</dbReference>
<dbReference type="InterPro" id="IPR005828">
    <property type="entry name" value="MFS_sugar_transport-like"/>
</dbReference>
<feature type="transmembrane region" description="Helical" evidence="5">
    <location>
        <begin position="144"/>
        <end position="163"/>
    </location>
</feature>
<feature type="transmembrane region" description="Helical" evidence="5">
    <location>
        <begin position="40"/>
        <end position="59"/>
    </location>
</feature>
<comment type="subcellular location">
    <subcellularLocation>
        <location evidence="1">Membrane</location>
        <topology evidence="1">Multi-pass membrane protein</topology>
    </subcellularLocation>
</comment>
<evidence type="ECO:0000256" key="5">
    <source>
        <dbReference type="SAM" id="Phobius"/>
    </source>
</evidence>
<proteinExistence type="predicted"/>
<dbReference type="Proteomes" id="UP001642482">
    <property type="component" value="Unassembled WGS sequence"/>
</dbReference>
<evidence type="ECO:0000313" key="7">
    <source>
        <dbReference type="Proteomes" id="UP001642482"/>
    </source>
</evidence>
<dbReference type="InterPro" id="IPR036259">
    <property type="entry name" value="MFS_trans_sf"/>
</dbReference>
<evidence type="ECO:0000256" key="2">
    <source>
        <dbReference type="ARBA" id="ARBA00022692"/>
    </source>
</evidence>
<dbReference type="PANTHER" id="PTHR48022">
    <property type="entry name" value="PLASTIDIC GLUCOSE TRANSPORTER 4"/>
    <property type="match status" value="1"/>
</dbReference>
<evidence type="ECO:0000256" key="4">
    <source>
        <dbReference type="ARBA" id="ARBA00023136"/>
    </source>
</evidence>
<keyword evidence="2 5" id="KW-0812">Transmembrane</keyword>
<organism evidence="6 7">
    <name type="scientific">Sporothrix eucalyptigena</name>
    <dbReference type="NCBI Taxonomy" id="1812306"/>
    <lineage>
        <taxon>Eukaryota</taxon>
        <taxon>Fungi</taxon>
        <taxon>Dikarya</taxon>
        <taxon>Ascomycota</taxon>
        <taxon>Pezizomycotina</taxon>
        <taxon>Sordariomycetes</taxon>
        <taxon>Sordariomycetidae</taxon>
        <taxon>Ophiostomatales</taxon>
        <taxon>Ophiostomataceae</taxon>
        <taxon>Sporothrix</taxon>
    </lineage>
</organism>
<protein>
    <recommendedName>
        <fullName evidence="8">Major facilitator superfamily (MFS) profile domain-containing protein</fullName>
    </recommendedName>
</protein>
<gene>
    <name evidence="6" type="ORF">SEUCBS140593_010507</name>
</gene>
<dbReference type="EMBL" id="CAWUHD010000226">
    <property type="protein sequence ID" value="CAK7238281.1"/>
    <property type="molecule type" value="Genomic_DNA"/>
</dbReference>
<keyword evidence="3 5" id="KW-1133">Transmembrane helix</keyword>
<keyword evidence="4 5" id="KW-0472">Membrane</keyword>
<comment type="caution">
    <text evidence="6">The sequence shown here is derived from an EMBL/GenBank/DDBJ whole genome shotgun (WGS) entry which is preliminary data.</text>
</comment>
<keyword evidence="7" id="KW-1185">Reference proteome</keyword>